<dbReference type="Pfam" id="PF04542">
    <property type="entry name" value="Sigma70_r2"/>
    <property type="match status" value="1"/>
</dbReference>
<evidence type="ECO:0000259" key="5">
    <source>
        <dbReference type="Pfam" id="PF04542"/>
    </source>
</evidence>
<dbReference type="GO" id="GO:0006352">
    <property type="term" value="P:DNA-templated transcription initiation"/>
    <property type="evidence" value="ECO:0007669"/>
    <property type="project" value="InterPro"/>
</dbReference>
<dbReference type="PANTHER" id="PTHR43133:SF25">
    <property type="entry name" value="RNA POLYMERASE SIGMA FACTOR RFAY-RELATED"/>
    <property type="match status" value="1"/>
</dbReference>
<dbReference type="InterPro" id="IPR007627">
    <property type="entry name" value="RNA_pol_sigma70_r2"/>
</dbReference>
<dbReference type="Gene3D" id="1.10.1740.10">
    <property type="match status" value="1"/>
</dbReference>
<evidence type="ECO:0000313" key="7">
    <source>
        <dbReference type="EMBL" id="TXK44457.1"/>
    </source>
</evidence>
<accession>A0A5C8K5D8</accession>
<organism evidence="7 8">
    <name type="scientific">Pontibacter qinzhouensis</name>
    <dbReference type="NCBI Taxonomy" id="2603253"/>
    <lineage>
        <taxon>Bacteria</taxon>
        <taxon>Pseudomonadati</taxon>
        <taxon>Bacteroidota</taxon>
        <taxon>Cytophagia</taxon>
        <taxon>Cytophagales</taxon>
        <taxon>Hymenobacteraceae</taxon>
        <taxon>Pontibacter</taxon>
    </lineage>
</organism>
<dbReference type="GO" id="GO:0016987">
    <property type="term" value="F:sigma factor activity"/>
    <property type="evidence" value="ECO:0007669"/>
    <property type="project" value="UniProtKB-KW"/>
</dbReference>
<evidence type="ECO:0000259" key="6">
    <source>
        <dbReference type="Pfam" id="PF08281"/>
    </source>
</evidence>
<keyword evidence="3" id="KW-0731">Sigma factor</keyword>
<keyword evidence="4" id="KW-0804">Transcription</keyword>
<dbReference type="InterPro" id="IPR039425">
    <property type="entry name" value="RNA_pol_sigma-70-like"/>
</dbReference>
<reference evidence="7 8" key="1">
    <citation type="submission" date="2019-08" db="EMBL/GenBank/DDBJ databases">
        <authorList>
            <person name="Shi S."/>
        </authorList>
    </citation>
    <scope>NUCLEOTIDE SEQUENCE [LARGE SCALE GENOMIC DNA]</scope>
    <source>
        <strain evidence="7 8">GY10130</strain>
    </source>
</reference>
<dbReference type="SUPFAM" id="SSF88946">
    <property type="entry name" value="Sigma2 domain of RNA polymerase sigma factors"/>
    <property type="match status" value="1"/>
</dbReference>
<dbReference type="NCBIfam" id="TIGR02937">
    <property type="entry name" value="sigma70-ECF"/>
    <property type="match status" value="1"/>
</dbReference>
<dbReference type="InterPro" id="IPR013324">
    <property type="entry name" value="RNA_pol_sigma_r3/r4-like"/>
</dbReference>
<comment type="similarity">
    <text evidence="1">Belongs to the sigma-70 factor family. ECF subfamily.</text>
</comment>
<evidence type="ECO:0000256" key="2">
    <source>
        <dbReference type="ARBA" id="ARBA00023015"/>
    </source>
</evidence>
<dbReference type="EMBL" id="VRTY01000049">
    <property type="protein sequence ID" value="TXK44457.1"/>
    <property type="molecule type" value="Genomic_DNA"/>
</dbReference>
<dbReference type="AlphaFoldDB" id="A0A5C8K5D8"/>
<protein>
    <submittedName>
        <fullName evidence="7">RNA polymerase sigma factor</fullName>
    </submittedName>
</protein>
<evidence type="ECO:0000256" key="4">
    <source>
        <dbReference type="ARBA" id="ARBA00023163"/>
    </source>
</evidence>
<dbReference type="InterPro" id="IPR036388">
    <property type="entry name" value="WH-like_DNA-bd_sf"/>
</dbReference>
<sequence>MTALEFSNHVQLLAHNMRQAAMRLTQDADDAKDLVQETLLKALLNREKFLPGTNLKAWLFTIMRNSFINNYNKVTKRSSNSDFDDFLHHLNHDENFMTHNKGTSSFVMSDIQTAIDALQEEHRTPFMMYYVGYKYLEIAEMLKIPIGTVKNRIFIARQELKAMLKTYQAGA</sequence>
<dbReference type="Pfam" id="PF08281">
    <property type="entry name" value="Sigma70_r4_2"/>
    <property type="match status" value="1"/>
</dbReference>
<dbReference type="OrthoDB" id="9803470at2"/>
<proteinExistence type="inferred from homology"/>
<feature type="domain" description="RNA polymerase sigma factor 70 region 4 type 2" evidence="6">
    <location>
        <begin position="110"/>
        <end position="160"/>
    </location>
</feature>
<dbReference type="Proteomes" id="UP000321926">
    <property type="component" value="Unassembled WGS sequence"/>
</dbReference>
<evidence type="ECO:0000313" key="8">
    <source>
        <dbReference type="Proteomes" id="UP000321926"/>
    </source>
</evidence>
<evidence type="ECO:0000256" key="1">
    <source>
        <dbReference type="ARBA" id="ARBA00010641"/>
    </source>
</evidence>
<evidence type="ECO:0000256" key="3">
    <source>
        <dbReference type="ARBA" id="ARBA00023082"/>
    </source>
</evidence>
<dbReference type="InterPro" id="IPR013249">
    <property type="entry name" value="RNA_pol_sigma70_r4_t2"/>
</dbReference>
<gene>
    <name evidence="7" type="ORF">FVR03_13625</name>
</gene>
<dbReference type="PANTHER" id="PTHR43133">
    <property type="entry name" value="RNA POLYMERASE ECF-TYPE SIGMA FACTO"/>
    <property type="match status" value="1"/>
</dbReference>
<comment type="caution">
    <text evidence="7">The sequence shown here is derived from an EMBL/GenBank/DDBJ whole genome shotgun (WGS) entry which is preliminary data.</text>
</comment>
<dbReference type="InterPro" id="IPR014284">
    <property type="entry name" value="RNA_pol_sigma-70_dom"/>
</dbReference>
<keyword evidence="2" id="KW-0805">Transcription regulation</keyword>
<keyword evidence="8" id="KW-1185">Reference proteome</keyword>
<dbReference type="InterPro" id="IPR013325">
    <property type="entry name" value="RNA_pol_sigma_r2"/>
</dbReference>
<name>A0A5C8K5D8_9BACT</name>
<feature type="domain" description="RNA polymerase sigma-70 region 2" evidence="5">
    <location>
        <begin position="18"/>
        <end position="73"/>
    </location>
</feature>
<dbReference type="GO" id="GO:0003677">
    <property type="term" value="F:DNA binding"/>
    <property type="evidence" value="ECO:0007669"/>
    <property type="project" value="InterPro"/>
</dbReference>
<dbReference type="SUPFAM" id="SSF88659">
    <property type="entry name" value="Sigma3 and sigma4 domains of RNA polymerase sigma factors"/>
    <property type="match status" value="1"/>
</dbReference>
<dbReference type="Gene3D" id="1.10.10.10">
    <property type="entry name" value="Winged helix-like DNA-binding domain superfamily/Winged helix DNA-binding domain"/>
    <property type="match status" value="1"/>
</dbReference>
<dbReference type="CDD" id="cd06171">
    <property type="entry name" value="Sigma70_r4"/>
    <property type="match status" value="1"/>
</dbReference>
<dbReference type="RefSeq" id="WP_147922307.1">
    <property type="nucleotide sequence ID" value="NZ_VRTY01000049.1"/>
</dbReference>